<gene>
    <name evidence="1" type="ordered locus">Meso_3466</name>
</gene>
<dbReference type="STRING" id="266779.Meso_3466"/>
<name>Q11CN8_CHESB</name>
<sequence>MTRKAADPLTEARYLLDSQCCCWKRGSVWCGWAVLNAILLARSPLRRGTTTFSVPSGVIWDRSLDPWVAETIKLAH</sequence>
<dbReference type="EMBL" id="CP000390">
    <property type="protein sequence ID" value="ABG64837.1"/>
    <property type="molecule type" value="Genomic_DNA"/>
</dbReference>
<dbReference type="KEGG" id="mes:Meso_3466"/>
<dbReference type="HOGENOM" id="CLU_2647901_0_0_5"/>
<evidence type="ECO:0000313" key="1">
    <source>
        <dbReference type="EMBL" id="ABG64837.1"/>
    </source>
</evidence>
<protein>
    <submittedName>
        <fullName evidence="1">Uncharacterized protein</fullName>
    </submittedName>
</protein>
<organism evidence="1">
    <name type="scientific">Chelativorans sp. (strain BNC1)</name>
    <dbReference type="NCBI Taxonomy" id="266779"/>
    <lineage>
        <taxon>Bacteria</taxon>
        <taxon>Pseudomonadati</taxon>
        <taxon>Pseudomonadota</taxon>
        <taxon>Alphaproteobacteria</taxon>
        <taxon>Hyphomicrobiales</taxon>
        <taxon>Phyllobacteriaceae</taxon>
        <taxon>Chelativorans</taxon>
    </lineage>
</organism>
<accession>Q11CN8</accession>
<proteinExistence type="predicted"/>
<dbReference type="AlphaFoldDB" id="Q11CN8"/>
<reference evidence="1" key="1">
    <citation type="submission" date="2006-06" db="EMBL/GenBank/DDBJ databases">
        <title>Complete sequence of chromosome of Chelativorans sp. BNC1.</title>
        <authorList>
            <consortium name="US DOE Joint Genome Institute"/>
            <person name="Copeland A."/>
            <person name="Lucas S."/>
            <person name="Lapidus A."/>
            <person name="Barry K."/>
            <person name="Detter J.C."/>
            <person name="Glavina del Rio T."/>
            <person name="Hammon N."/>
            <person name="Israni S."/>
            <person name="Dalin E."/>
            <person name="Tice H."/>
            <person name="Pitluck S."/>
            <person name="Chertkov O."/>
            <person name="Brettin T."/>
            <person name="Bruce D."/>
            <person name="Han C."/>
            <person name="Tapia R."/>
            <person name="Gilna P."/>
            <person name="Schmutz J."/>
            <person name="Larimer F."/>
            <person name="Land M."/>
            <person name="Hauser L."/>
            <person name="Kyrpides N."/>
            <person name="Mikhailova N."/>
            <person name="Richardson P."/>
        </authorList>
    </citation>
    <scope>NUCLEOTIDE SEQUENCE</scope>
    <source>
        <strain evidence="1">BNC1</strain>
    </source>
</reference>